<organism evidence="1 2">
    <name type="scientific">Penicillium nordicum</name>
    <dbReference type="NCBI Taxonomy" id="229535"/>
    <lineage>
        <taxon>Eukaryota</taxon>
        <taxon>Fungi</taxon>
        <taxon>Dikarya</taxon>
        <taxon>Ascomycota</taxon>
        <taxon>Pezizomycotina</taxon>
        <taxon>Eurotiomycetes</taxon>
        <taxon>Eurotiomycetidae</taxon>
        <taxon>Eurotiales</taxon>
        <taxon>Aspergillaceae</taxon>
        <taxon>Penicillium</taxon>
    </lineage>
</organism>
<evidence type="ECO:0000313" key="1">
    <source>
        <dbReference type="EMBL" id="KOS48699.1"/>
    </source>
</evidence>
<reference evidence="1 2" key="1">
    <citation type="submission" date="2015-08" db="EMBL/GenBank/DDBJ databases">
        <title>Genome sequencing of Penicillium nordicum.</title>
        <authorList>
            <person name="Nguyen H.D."/>
            <person name="Seifert K.A."/>
        </authorList>
    </citation>
    <scope>NUCLEOTIDE SEQUENCE [LARGE SCALE GENOMIC DNA]</scope>
    <source>
        <strain evidence="1 2">DAOMC 185683</strain>
    </source>
</reference>
<proteinExistence type="predicted"/>
<dbReference type="Proteomes" id="UP000037696">
    <property type="component" value="Unassembled WGS sequence"/>
</dbReference>
<dbReference type="SUPFAM" id="SSF56059">
    <property type="entry name" value="Glutathione synthetase ATP-binding domain-like"/>
    <property type="match status" value="1"/>
</dbReference>
<gene>
    <name evidence="1" type="ORF">ACN38_g376</name>
</gene>
<dbReference type="OrthoDB" id="2117718at2759"/>
<comment type="caution">
    <text evidence="1">The sequence shown here is derived from an EMBL/GenBank/DDBJ whole genome shotgun (WGS) entry which is preliminary data.</text>
</comment>
<name>A0A0M9WKV0_9EURO</name>
<dbReference type="EMBL" id="LHQQ01000003">
    <property type="protein sequence ID" value="KOS48699.1"/>
    <property type="molecule type" value="Genomic_DNA"/>
</dbReference>
<dbReference type="STRING" id="229535.A0A0M9WKV0"/>
<dbReference type="AlphaFoldDB" id="A0A0M9WKV0"/>
<protein>
    <submittedName>
        <fullName evidence="1">Uncharacterized protein</fullName>
    </submittedName>
</protein>
<keyword evidence="2" id="KW-1185">Reference proteome</keyword>
<sequence length="156" mass="17103">MRMLVSRKVLSPEQATRLENGITPTILPGSVELEDLISCSQIKDGYILKPIRSGKGAGILFGDQLSHADWQEKLEQLKCPHLKPENTVHVVQRQINQLYYDITIGLSGKPTACHMVGTYHAVNGQFLGLGGWRFSPGRLCAVADGATWTCSVVQSN</sequence>
<accession>A0A0M9WKV0</accession>
<evidence type="ECO:0000313" key="2">
    <source>
        <dbReference type="Proteomes" id="UP000037696"/>
    </source>
</evidence>